<dbReference type="PANTHER" id="PTHR12811">
    <property type="entry name" value="VACUOLAR PROTEIN SORTING VPS16"/>
    <property type="match status" value="1"/>
</dbReference>
<dbReference type="Pfam" id="PF04840">
    <property type="entry name" value="Vps16_C"/>
    <property type="match status" value="1"/>
</dbReference>
<dbReference type="GO" id="GO:0003779">
    <property type="term" value="F:actin binding"/>
    <property type="evidence" value="ECO:0007669"/>
    <property type="project" value="TreeGrafter"/>
</dbReference>
<organism evidence="6">
    <name type="scientific">Oikopleura dioica</name>
    <name type="common">Tunicate</name>
    <dbReference type="NCBI Taxonomy" id="34765"/>
    <lineage>
        <taxon>Eukaryota</taxon>
        <taxon>Metazoa</taxon>
        <taxon>Chordata</taxon>
        <taxon>Tunicata</taxon>
        <taxon>Appendicularia</taxon>
        <taxon>Copelata</taxon>
        <taxon>Oikopleuridae</taxon>
        <taxon>Oikopleura</taxon>
    </lineage>
</organism>
<name>E4WXP2_OIKDI</name>
<feature type="domain" description="Vps16 N-terminal" evidence="5">
    <location>
        <begin position="5"/>
        <end position="408"/>
    </location>
</feature>
<evidence type="ECO:0000259" key="4">
    <source>
        <dbReference type="Pfam" id="PF04840"/>
    </source>
</evidence>
<keyword evidence="3" id="KW-0472">Membrane</keyword>
<evidence type="ECO:0000313" key="6">
    <source>
        <dbReference type="EMBL" id="CBY22135.1"/>
    </source>
</evidence>
<reference evidence="6" key="1">
    <citation type="journal article" date="2010" name="Science">
        <title>Plasticity of animal genome architecture unmasked by rapid evolution of a pelagic tunicate.</title>
        <authorList>
            <person name="Denoeud F."/>
            <person name="Henriet S."/>
            <person name="Mungpakdee S."/>
            <person name="Aury J.M."/>
            <person name="Da Silva C."/>
            <person name="Brinkmann H."/>
            <person name="Mikhaleva J."/>
            <person name="Olsen L.C."/>
            <person name="Jubin C."/>
            <person name="Canestro C."/>
            <person name="Bouquet J.M."/>
            <person name="Danks G."/>
            <person name="Poulain J."/>
            <person name="Campsteijn C."/>
            <person name="Adamski M."/>
            <person name="Cross I."/>
            <person name="Yadetie F."/>
            <person name="Muffato M."/>
            <person name="Louis A."/>
            <person name="Butcher S."/>
            <person name="Tsagkogeorga G."/>
            <person name="Konrad A."/>
            <person name="Singh S."/>
            <person name="Jensen M.F."/>
            <person name="Cong E.H."/>
            <person name="Eikeseth-Otteraa H."/>
            <person name="Noel B."/>
            <person name="Anthouard V."/>
            <person name="Porcel B.M."/>
            <person name="Kachouri-Lafond R."/>
            <person name="Nishino A."/>
            <person name="Ugolini M."/>
            <person name="Chourrout P."/>
            <person name="Nishida H."/>
            <person name="Aasland R."/>
            <person name="Huzurbazar S."/>
            <person name="Westhof E."/>
            <person name="Delsuc F."/>
            <person name="Lehrach H."/>
            <person name="Reinhardt R."/>
            <person name="Weissenbach J."/>
            <person name="Roy S.W."/>
            <person name="Artiguenave F."/>
            <person name="Postlethwait J.H."/>
            <person name="Manak J.R."/>
            <person name="Thompson E.M."/>
            <person name="Jaillon O."/>
            <person name="Du Pasquier L."/>
            <person name="Boudinot P."/>
            <person name="Liberles D.A."/>
            <person name="Volff J.N."/>
            <person name="Philippe H."/>
            <person name="Lenhard B."/>
            <person name="Roest Crollius H."/>
            <person name="Wincker P."/>
            <person name="Chourrout D."/>
        </authorList>
    </citation>
    <scope>NUCLEOTIDE SEQUENCE [LARGE SCALE GENOMIC DNA]</scope>
</reference>
<dbReference type="GO" id="GO:0030897">
    <property type="term" value="C:HOPS complex"/>
    <property type="evidence" value="ECO:0007669"/>
    <property type="project" value="UniProtKB-UniRule"/>
</dbReference>
<gene>
    <name evidence="6" type="ORF">GSOID_T00011681001</name>
</gene>
<keyword evidence="3" id="KW-0813">Transport</keyword>
<dbReference type="InParanoid" id="E4WXP2"/>
<dbReference type="GO" id="GO:0006886">
    <property type="term" value="P:intracellular protein transport"/>
    <property type="evidence" value="ECO:0007669"/>
    <property type="project" value="InterPro"/>
</dbReference>
<keyword evidence="3" id="KW-0458">Lysosome</keyword>
<keyword evidence="7" id="KW-1185">Reference proteome</keyword>
<dbReference type="GO" id="GO:0016197">
    <property type="term" value="P:endosomal transport"/>
    <property type="evidence" value="ECO:0007669"/>
    <property type="project" value="TreeGrafter"/>
</dbReference>
<dbReference type="AlphaFoldDB" id="E4WXP2"/>
<dbReference type="Proteomes" id="UP000001307">
    <property type="component" value="Unassembled WGS sequence"/>
</dbReference>
<dbReference type="InterPro" id="IPR016534">
    <property type="entry name" value="VPS16"/>
</dbReference>
<dbReference type="Pfam" id="PF04841">
    <property type="entry name" value="Vps16_N"/>
    <property type="match status" value="1"/>
</dbReference>
<dbReference type="GO" id="GO:0033263">
    <property type="term" value="C:CORVET complex"/>
    <property type="evidence" value="ECO:0007669"/>
    <property type="project" value="UniProtKB-UniRule"/>
</dbReference>
<dbReference type="PANTHER" id="PTHR12811:SF0">
    <property type="entry name" value="VACUOLAR PROTEIN SORTING-ASSOCIATED PROTEIN 16 HOMOLOG"/>
    <property type="match status" value="1"/>
</dbReference>
<dbReference type="GO" id="GO:0042144">
    <property type="term" value="P:vacuole fusion, non-autophagic"/>
    <property type="evidence" value="ECO:0007669"/>
    <property type="project" value="TreeGrafter"/>
</dbReference>
<evidence type="ECO:0000256" key="3">
    <source>
        <dbReference type="PIRNR" id="PIRNR007949"/>
    </source>
</evidence>
<dbReference type="OrthoDB" id="1792at2759"/>
<dbReference type="InterPro" id="IPR006926">
    <property type="entry name" value="Vps16_N"/>
</dbReference>
<dbReference type="GO" id="GO:0005765">
    <property type="term" value="C:lysosomal membrane"/>
    <property type="evidence" value="ECO:0007669"/>
    <property type="project" value="UniProtKB-SubCell"/>
</dbReference>
<protein>
    <recommendedName>
        <fullName evidence="2 3">Vacuolar protein sorting-associated protein 16 homolog</fullName>
    </recommendedName>
</protein>
<evidence type="ECO:0000256" key="1">
    <source>
        <dbReference type="ARBA" id="ARBA00009250"/>
    </source>
</evidence>
<evidence type="ECO:0000256" key="2">
    <source>
        <dbReference type="ARBA" id="ARBA00017947"/>
    </source>
</evidence>
<dbReference type="InterPro" id="IPR038132">
    <property type="entry name" value="Vps16_C_sf"/>
</dbReference>
<keyword evidence="3" id="KW-0653">Protein transport</keyword>
<feature type="domain" description="Vps16 C-terminal" evidence="4">
    <location>
        <begin position="517"/>
        <end position="847"/>
    </location>
</feature>
<comment type="subcellular location">
    <subcellularLocation>
        <location evidence="3">Late endosome membrane</location>
        <topology evidence="3">Peripheral membrane protein</topology>
        <orientation evidence="3">Cytoplasmic side</orientation>
    </subcellularLocation>
    <subcellularLocation>
        <location evidence="3">Lysosome membrane</location>
        <topology evidence="3">Peripheral membrane protein</topology>
        <orientation evidence="3">Cytoplasmic side</orientation>
    </subcellularLocation>
    <text evidence="3">Cytoplasmic, peripheral membrane protein associated with late endosomes/lysosomes.</text>
</comment>
<evidence type="ECO:0000259" key="5">
    <source>
        <dbReference type="Pfam" id="PF04841"/>
    </source>
</evidence>
<dbReference type="InterPro" id="IPR006925">
    <property type="entry name" value="Vps16_C"/>
</dbReference>
<accession>E4WXP2</accession>
<dbReference type="Gene3D" id="1.10.150.780">
    <property type="entry name" value="Vps16, C-terminal region"/>
    <property type="match status" value="1"/>
</dbReference>
<sequence>MNEDDWKPLGQREIRRQRLKSFSRKIDLRACHTAICSCSGVFATSEIEPDTITLATRPNVRIFNPNGTLLSEDGWKSGRIVYMFFAVDLELLNIVTEDGKLLQFDLGMKLLTSFSVSSEQILEAETFRTENTLGLVILTMNGNFSILPNYENSLKRLDIGPIMQDVPDCWTVISSKNRNYILSATKANFYTVAVDGTSRVEVHPINISKTFNKLMQLTSSLCGNYCAGTTDSGIQLILSSKTLEVITELNTAAKIKSPPISAALLTQRSESLGPVAALLWTEFLVLLDTDKNWAIYDLESFSAILEEKDGIRIIGSRFQDFLTSVSESTKQASSTTGAGAMLVDGYEMIAANNERGEEIIAVLRDENSPECTLVDAIEQCISAATHEFDPALQKKYLKAASFGLVLTEDFDPNVFANTNRIMRVLNQLRSAPGLAISIDQFRELGPMGVVGRLQSRGLYQLCWTVMDYLQLERKFPNIKKDLLTSWARTLVRDCEEHEYDKVTRKISSKVDQLKCSVSFIDIAREASRSGKKELGLSLVDLETRFRPRVELLLEISPKGERALECALESRDPDLIYLCLLHIHAKRPKDEYSQVLKKYPAAAAQYAIYCKEHNKRMLEELQVSGNYLFIIFEHLSKDPTEHSLYLAMGHLSSAKEAKADLDRKIASLEGAERSLKMAGVDDNALVNIAIQKQILMVQKELEKTHQHLNLIGKPLKTTLEMLIPLDQAAADKIARELKFNEKFYTRMKAVFLASNAKYEELDKMLSKTKRNASLAPDQIIKIINDSGNKPEAEKWLPRCQGRTKVKAHINLKDFVQAATVAHQLGDFDLIAKCHKLAQQAGDTAQANEITSRYAS</sequence>
<dbReference type="PIRSF" id="PIRSF007949">
    <property type="entry name" value="VPS16"/>
    <property type="match status" value="1"/>
</dbReference>
<dbReference type="FunCoup" id="E4WXP2">
    <property type="interactions" value="963"/>
</dbReference>
<evidence type="ECO:0000313" key="7">
    <source>
        <dbReference type="Proteomes" id="UP000001307"/>
    </source>
</evidence>
<keyword evidence="3" id="KW-0967">Endosome</keyword>
<proteinExistence type="inferred from homology"/>
<comment type="function">
    <text evidence="3">Plays a role in vesicle-mediated protein trafficking to lysosomal compartments including the endocytic membrane transport and autophagic pathways. Believed to act as a core component of the putative HOPS and CORVET endosomal tethering complexes.</text>
</comment>
<dbReference type="EMBL" id="FN653018">
    <property type="protein sequence ID" value="CBY22135.1"/>
    <property type="molecule type" value="Genomic_DNA"/>
</dbReference>
<comment type="similarity">
    <text evidence="1 3">Belongs to the VPS16 family.</text>
</comment>
<dbReference type="GO" id="GO:0031902">
    <property type="term" value="C:late endosome membrane"/>
    <property type="evidence" value="ECO:0007669"/>
    <property type="project" value="UniProtKB-SubCell"/>
</dbReference>